<organism evidence="1 2">
    <name type="scientific">Ancylobacter rudongensis</name>
    <dbReference type="NCBI Taxonomy" id="177413"/>
    <lineage>
        <taxon>Bacteria</taxon>
        <taxon>Pseudomonadati</taxon>
        <taxon>Pseudomonadota</taxon>
        <taxon>Alphaproteobacteria</taxon>
        <taxon>Hyphomicrobiales</taxon>
        <taxon>Xanthobacteraceae</taxon>
        <taxon>Ancylobacter</taxon>
    </lineage>
</organism>
<protein>
    <submittedName>
        <fullName evidence="1">Uncharacterized protein</fullName>
    </submittedName>
</protein>
<dbReference type="STRING" id="177413.SAMN05660859_1663"/>
<gene>
    <name evidence="1" type="ORF">SAMN05660859_1663</name>
</gene>
<evidence type="ECO:0000313" key="2">
    <source>
        <dbReference type="Proteomes" id="UP000198889"/>
    </source>
</evidence>
<evidence type="ECO:0000313" key="1">
    <source>
        <dbReference type="EMBL" id="SCW56414.1"/>
    </source>
</evidence>
<reference evidence="2" key="1">
    <citation type="submission" date="2016-10" db="EMBL/GenBank/DDBJ databases">
        <authorList>
            <person name="Varghese N."/>
            <person name="Submissions S."/>
        </authorList>
    </citation>
    <scope>NUCLEOTIDE SEQUENCE [LARGE SCALE GENOMIC DNA]</scope>
    <source>
        <strain evidence="2">CGMCC 1.1761</strain>
    </source>
</reference>
<accession>A0A1G4RHS2</accession>
<dbReference type="AlphaFoldDB" id="A0A1G4RHS2"/>
<dbReference type="RefSeq" id="WP_091437826.1">
    <property type="nucleotide sequence ID" value="NZ_FMTP01000002.1"/>
</dbReference>
<proteinExistence type="predicted"/>
<keyword evidence="2" id="KW-1185">Reference proteome</keyword>
<dbReference type="EMBL" id="FMTP01000002">
    <property type="protein sequence ID" value="SCW56414.1"/>
    <property type="molecule type" value="Genomic_DNA"/>
</dbReference>
<name>A0A1G4RHS2_9HYPH</name>
<sequence length="141" mass="15283">MDSHVRERESLVPSRRQALCLGAALVTVPTGVLALAVPTPSLAAPVPITPADPLQRARSAWLAFAAAMDELAAPGDGWRLEGAGARRAAHGRPAEAWVYASRLTYEWQADPRLRAGGFLDERAEPIDLWRKPRVSQPEGRT</sequence>
<dbReference type="Proteomes" id="UP000198889">
    <property type="component" value="Unassembled WGS sequence"/>
</dbReference>